<dbReference type="EMBL" id="BNAH01000006">
    <property type="protein sequence ID" value="GHE89299.1"/>
    <property type="molecule type" value="Genomic_DNA"/>
</dbReference>
<dbReference type="Proteomes" id="UP000626370">
    <property type="component" value="Unassembled WGS sequence"/>
</dbReference>
<accession>A0ABQ3IRB7</accession>
<gene>
    <name evidence="1" type="ORF">GCM10011501_18520</name>
</gene>
<evidence type="ECO:0008006" key="3">
    <source>
        <dbReference type="Google" id="ProtNLM"/>
    </source>
</evidence>
<name>A0ABQ3IRB7_9GAMM</name>
<sequence>MASTAMSYHMLSMQGMNSVVISDLEQAEAMTQMNHANHTTNNDEMFADSDETLSTDCCNHSCDCYTGSCSTNAVALIKDIESSALSNNSSKIQYLLNSLLKQQLSSLYRPPIFS</sequence>
<evidence type="ECO:0000313" key="2">
    <source>
        <dbReference type="Proteomes" id="UP000626370"/>
    </source>
</evidence>
<protein>
    <recommendedName>
        <fullName evidence="3">CopL family metal-binding regulatory protein</fullName>
    </recommendedName>
</protein>
<comment type="caution">
    <text evidence="1">The sequence shown here is derived from an EMBL/GenBank/DDBJ whole genome shotgun (WGS) entry which is preliminary data.</text>
</comment>
<reference evidence="2" key="1">
    <citation type="journal article" date="2019" name="Int. J. Syst. Evol. Microbiol.">
        <title>The Global Catalogue of Microorganisms (GCM) 10K type strain sequencing project: providing services to taxonomists for standard genome sequencing and annotation.</title>
        <authorList>
            <consortium name="The Broad Institute Genomics Platform"/>
            <consortium name="The Broad Institute Genome Sequencing Center for Infectious Disease"/>
            <person name="Wu L."/>
            <person name="Ma J."/>
        </authorList>
    </citation>
    <scope>NUCLEOTIDE SEQUENCE [LARGE SCALE GENOMIC DNA]</scope>
    <source>
        <strain evidence="2">CGMCC 1.15922</strain>
    </source>
</reference>
<proteinExistence type="predicted"/>
<keyword evidence="2" id="KW-1185">Reference proteome</keyword>
<organism evidence="1 2">
    <name type="scientific">Thalassotalea profundi</name>
    <dbReference type="NCBI Taxonomy" id="2036687"/>
    <lineage>
        <taxon>Bacteria</taxon>
        <taxon>Pseudomonadati</taxon>
        <taxon>Pseudomonadota</taxon>
        <taxon>Gammaproteobacteria</taxon>
        <taxon>Alteromonadales</taxon>
        <taxon>Colwelliaceae</taxon>
        <taxon>Thalassotalea</taxon>
    </lineage>
</organism>
<evidence type="ECO:0000313" key="1">
    <source>
        <dbReference type="EMBL" id="GHE89299.1"/>
    </source>
</evidence>